<accession>A0A4R4ZUZ5</accession>
<dbReference type="Gene3D" id="3.30.429.10">
    <property type="entry name" value="Macrophage Migration Inhibitory Factor"/>
    <property type="match status" value="1"/>
</dbReference>
<evidence type="ECO:0000313" key="1">
    <source>
        <dbReference type="EMBL" id="TDD62695.1"/>
    </source>
</evidence>
<dbReference type="InterPro" id="IPR004220">
    <property type="entry name" value="5-COMe_2-OHmuconate_Isoase"/>
</dbReference>
<dbReference type="RefSeq" id="WP_132165056.1">
    <property type="nucleotide sequence ID" value="NZ_SMKX01000005.1"/>
</dbReference>
<comment type="caution">
    <text evidence="1">The sequence shown here is derived from an EMBL/GenBank/DDBJ whole genome shotgun (WGS) entry which is preliminary data.</text>
</comment>
<dbReference type="OrthoDB" id="7203947at2"/>
<protein>
    <submittedName>
        <fullName evidence="1">Isomerase</fullName>
    </submittedName>
</protein>
<dbReference type="InterPro" id="IPR014347">
    <property type="entry name" value="Tautomerase/MIF_sf"/>
</dbReference>
<evidence type="ECO:0000313" key="2">
    <source>
        <dbReference type="Proteomes" id="UP000295124"/>
    </source>
</evidence>
<organism evidence="1 2">
    <name type="scientific">Kribbella antibiotica</name>
    <dbReference type="NCBI Taxonomy" id="190195"/>
    <lineage>
        <taxon>Bacteria</taxon>
        <taxon>Bacillati</taxon>
        <taxon>Actinomycetota</taxon>
        <taxon>Actinomycetes</taxon>
        <taxon>Propionibacteriales</taxon>
        <taxon>Kribbellaceae</taxon>
        <taxon>Kribbella</taxon>
    </lineage>
</organism>
<keyword evidence="2" id="KW-1185">Reference proteome</keyword>
<dbReference type="SUPFAM" id="SSF55331">
    <property type="entry name" value="Tautomerase/MIF"/>
    <property type="match status" value="1"/>
</dbReference>
<dbReference type="PANTHER" id="PTHR37950">
    <property type="entry name" value="4-HYDROXYPHENYLACETATE CATABOLISM PROTEIN"/>
    <property type="match status" value="1"/>
</dbReference>
<proteinExistence type="predicted"/>
<gene>
    <name evidence="1" type="ORF">E1263_02980</name>
</gene>
<dbReference type="Proteomes" id="UP000295124">
    <property type="component" value="Unassembled WGS sequence"/>
</dbReference>
<dbReference type="EMBL" id="SMKX01000005">
    <property type="protein sequence ID" value="TDD62695.1"/>
    <property type="molecule type" value="Genomic_DNA"/>
</dbReference>
<reference evidence="1 2" key="1">
    <citation type="submission" date="2019-03" db="EMBL/GenBank/DDBJ databases">
        <title>Draft genome sequences of novel Actinobacteria.</title>
        <authorList>
            <person name="Sahin N."/>
            <person name="Ay H."/>
            <person name="Saygin H."/>
        </authorList>
    </citation>
    <scope>NUCLEOTIDE SEQUENCE [LARGE SCALE GENOMIC DNA]</scope>
    <source>
        <strain evidence="1 2">JCM 13523</strain>
    </source>
</reference>
<sequence>MPQISVEYSDSIADAFDRRGFALALHSGGGEVIGSSLPGFKTRFRTTGETVIGDGDPGEAMVHLEIAILPGRDEETKTRLGELTLKLLADHLKPVDGLNVQLTVEIRDLANYSKQVIAKA</sequence>
<dbReference type="PANTHER" id="PTHR37950:SF1">
    <property type="entry name" value="4-HYDROXYPHENYLACETATE CATABOLISM PROTEIN"/>
    <property type="match status" value="1"/>
</dbReference>
<dbReference type="GO" id="GO:0008704">
    <property type="term" value="F:5-carboxymethyl-2-hydroxymuconate delta-isomerase activity"/>
    <property type="evidence" value="ECO:0007669"/>
    <property type="project" value="InterPro"/>
</dbReference>
<dbReference type="AlphaFoldDB" id="A0A4R4ZUZ5"/>
<keyword evidence="1" id="KW-0413">Isomerase</keyword>
<name>A0A4R4ZUZ5_9ACTN</name>
<dbReference type="Pfam" id="PF02962">
    <property type="entry name" value="CHMI"/>
    <property type="match status" value="1"/>
</dbReference>